<feature type="domain" description="Acyl-CoA dehydrogenase/oxidase C-terminal" evidence="7">
    <location>
        <begin position="253"/>
        <end position="409"/>
    </location>
</feature>
<dbReference type="Pfam" id="PF02770">
    <property type="entry name" value="Acyl-CoA_dh_M"/>
    <property type="match status" value="1"/>
</dbReference>
<dbReference type="Pfam" id="PF00441">
    <property type="entry name" value="Acyl-CoA_dh_1"/>
    <property type="match status" value="1"/>
</dbReference>
<evidence type="ECO:0000259" key="7">
    <source>
        <dbReference type="Pfam" id="PF00441"/>
    </source>
</evidence>
<dbReference type="STRING" id="394193.SAMN04489732_12054"/>
<dbReference type="FunFam" id="2.40.110.10:FF:000011">
    <property type="entry name" value="Acyl-CoA dehydrogenase FadE34"/>
    <property type="match status" value="1"/>
</dbReference>
<evidence type="ECO:0000256" key="5">
    <source>
        <dbReference type="ARBA" id="ARBA00023002"/>
    </source>
</evidence>
<dbReference type="OrthoDB" id="4759677at2"/>
<evidence type="ECO:0000259" key="9">
    <source>
        <dbReference type="Pfam" id="PF02771"/>
    </source>
</evidence>
<dbReference type="AlphaFoldDB" id="A0A1H8YK14"/>
<evidence type="ECO:0000256" key="6">
    <source>
        <dbReference type="RuleBase" id="RU362125"/>
    </source>
</evidence>
<dbReference type="EMBL" id="FOEF01000020">
    <property type="protein sequence ID" value="SEP52391.1"/>
    <property type="molecule type" value="Genomic_DNA"/>
</dbReference>
<dbReference type="InterPro" id="IPR006091">
    <property type="entry name" value="Acyl-CoA_Oxase/DH_mid-dom"/>
</dbReference>
<dbReference type="GO" id="GO:0050660">
    <property type="term" value="F:flavin adenine dinucleotide binding"/>
    <property type="evidence" value="ECO:0007669"/>
    <property type="project" value="InterPro"/>
</dbReference>
<evidence type="ECO:0000256" key="1">
    <source>
        <dbReference type="ARBA" id="ARBA00001974"/>
    </source>
</evidence>
<comment type="cofactor">
    <cofactor evidence="1 6">
        <name>FAD</name>
        <dbReference type="ChEBI" id="CHEBI:57692"/>
    </cofactor>
</comment>
<evidence type="ECO:0000256" key="2">
    <source>
        <dbReference type="ARBA" id="ARBA00009347"/>
    </source>
</evidence>
<keyword evidence="5 6" id="KW-0560">Oxidoreductase</keyword>
<dbReference type="InterPro" id="IPR009100">
    <property type="entry name" value="AcylCoA_DH/oxidase_NM_dom_sf"/>
</dbReference>
<evidence type="ECO:0000313" key="11">
    <source>
        <dbReference type="Proteomes" id="UP000198582"/>
    </source>
</evidence>
<protein>
    <submittedName>
        <fullName evidence="10">Acyl-CoA dehydrogenase</fullName>
    </submittedName>
</protein>
<dbReference type="Pfam" id="PF02771">
    <property type="entry name" value="Acyl-CoA_dh_N"/>
    <property type="match status" value="1"/>
</dbReference>
<dbReference type="Gene3D" id="1.10.540.10">
    <property type="entry name" value="Acyl-CoA dehydrogenase/oxidase, N-terminal domain"/>
    <property type="match status" value="1"/>
</dbReference>
<dbReference type="InterPro" id="IPR037069">
    <property type="entry name" value="AcylCoA_DH/ox_N_sf"/>
</dbReference>
<dbReference type="SUPFAM" id="SSF47203">
    <property type="entry name" value="Acyl-CoA dehydrogenase C-terminal domain-like"/>
    <property type="match status" value="1"/>
</dbReference>
<dbReference type="InterPro" id="IPR052161">
    <property type="entry name" value="Mycobact_Acyl-CoA_DH"/>
</dbReference>
<accession>A0A1H8YK14</accession>
<dbReference type="PANTHER" id="PTHR43292:SF3">
    <property type="entry name" value="ACYL-COA DEHYDROGENASE FADE29"/>
    <property type="match status" value="1"/>
</dbReference>
<feature type="domain" description="Acyl-CoA oxidase/dehydrogenase middle" evidence="8">
    <location>
        <begin position="145"/>
        <end position="241"/>
    </location>
</feature>
<dbReference type="RefSeq" id="WP_091625583.1">
    <property type="nucleotide sequence ID" value="NZ_FOEF01000020.1"/>
</dbReference>
<feature type="domain" description="Acyl-CoA dehydrogenase/oxidase N-terminal" evidence="9">
    <location>
        <begin position="61"/>
        <end position="141"/>
    </location>
</feature>
<organism evidence="10 11">
    <name type="scientific">Amycolatopsis saalfeldensis</name>
    <dbReference type="NCBI Taxonomy" id="394193"/>
    <lineage>
        <taxon>Bacteria</taxon>
        <taxon>Bacillati</taxon>
        <taxon>Actinomycetota</taxon>
        <taxon>Actinomycetes</taxon>
        <taxon>Pseudonocardiales</taxon>
        <taxon>Pseudonocardiaceae</taxon>
        <taxon>Amycolatopsis</taxon>
    </lineage>
</organism>
<dbReference type="GO" id="GO:0005886">
    <property type="term" value="C:plasma membrane"/>
    <property type="evidence" value="ECO:0007669"/>
    <property type="project" value="TreeGrafter"/>
</dbReference>
<keyword evidence="11" id="KW-1185">Reference proteome</keyword>
<comment type="similarity">
    <text evidence="2 6">Belongs to the acyl-CoA dehydrogenase family.</text>
</comment>
<dbReference type="Proteomes" id="UP000198582">
    <property type="component" value="Unassembled WGS sequence"/>
</dbReference>
<evidence type="ECO:0000259" key="8">
    <source>
        <dbReference type="Pfam" id="PF02770"/>
    </source>
</evidence>
<dbReference type="SUPFAM" id="SSF56645">
    <property type="entry name" value="Acyl-CoA dehydrogenase NM domain-like"/>
    <property type="match status" value="1"/>
</dbReference>
<keyword evidence="4 6" id="KW-0274">FAD</keyword>
<name>A0A1H8YK14_9PSEU</name>
<reference evidence="10 11" key="1">
    <citation type="submission" date="2016-10" db="EMBL/GenBank/DDBJ databases">
        <authorList>
            <person name="de Groot N.N."/>
        </authorList>
    </citation>
    <scope>NUCLEOTIDE SEQUENCE [LARGE SCALE GENOMIC DNA]</scope>
    <source>
        <strain evidence="10 11">DSM 44993</strain>
    </source>
</reference>
<gene>
    <name evidence="10" type="ORF">SAMN04489732_12054</name>
</gene>
<dbReference type="InterPro" id="IPR013786">
    <property type="entry name" value="AcylCoA_DH/ox_N"/>
</dbReference>
<dbReference type="Gene3D" id="2.40.110.10">
    <property type="entry name" value="Butyryl-CoA Dehydrogenase, subunit A, domain 2"/>
    <property type="match status" value="1"/>
</dbReference>
<proteinExistence type="inferred from homology"/>
<evidence type="ECO:0000256" key="4">
    <source>
        <dbReference type="ARBA" id="ARBA00022827"/>
    </source>
</evidence>
<sequence>MNWDDTPAEAAFRTEVRQFIKDSFPAAYSPDVHAEQGLEPEDVRGYDWPADRDCADRARAAGAREWAAALAARGWIASRWPVEYGGAALPVAAEFVLNEELVRAKVPTVNSLGVSLLGPTLLRHGTAAQKATHLPPIARGERTWAQGFSEPDAGSDLAGLRTRAVRDGTYYVVNGRKVWTSLGQHADWLFILVRTGTDPAEPRHRGLTYLLVDARSEGVTVRPIKDMRGAEPFSEILFEDVRVPVADRVGEENRGWYVAMDTLSFERAAISTAVKLEQALTGLVDYVNSESGAGRLHEGWGSGIRAEVARRYTEVRVLYNVARYTVSRQAAGSVPGYEASVNQLFGAELHQRLAKTGARVFGQHSLMWRGDKASGAPLDGEFTHRQFDAVAATFLGGTSEIQRGIIATRGLGLPRA</sequence>
<dbReference type="InterPro" id="IPR036250">
    <property type="entry name" value="AcylCo_DH-like_C"/>
</dbReference>
<dbReference type="Gene3D" id="1.20.140.10">
    <property type="entry name" value="Butyryl-CoA Dehydrogenase, subunit A, domain 3"/>
    <property type="match status" value="1"/>
</dbReference>
<evidence type="ECO:0000256" key="3">
    <source>
        <dbReference type="ARBA" id="ARBA00022630"/>
    </source>
</evidence>
<dbReference type="GO" id="GO:0016627">
    <property type="term" value="F:oxidoreductase activity, acting on the CH-CH group of donors"/>
    <property type="evidence" value="ECO:0007669"/>
    <property type="project" value="InterPro"/>
</dbReference>
<dbReference type="InterPro" id="IPR046373">
    <property type="entry name" value="Acyl-CoA_Oxase/DH_mid-dom_sf"/>
</dbReference>
<keyword evidence="3 6" id="KW-0285">Flavoprotein</keyword>
<dbReference type="InterPro" id="IPR009075">
    <property type="entry name" value="AcylCo_DH/oxidase_C"/>
</dbReference>
<dbReference type="PANTHER" id="PTHR43292">
    <property type="entry name" value="ACYL-COA DEHYDROGENASE"/>
    <property type="match status" value="1"/>
</dbReference>
<evidence type="ECO:0000313" key="10">
    <source>
        <dbReference type="EMBL" id="SEP52391.1"/>
    </source>
</evidence>